<evidence type="ECO:0000313" key="2">
    <source>
        <dbReference type="WBParaSite" id="GPLIN_001553400"/>
    </source>
</evidence>
<reference evidence="1" key="1">
    <citation type="submission" date="2014-05" db="EMBL/GenBank/DDBJ databases">
        <title>The genome and life-stage specific transcriptomes of Globodera pallida elucidate key aspects of plant parasitism by a cyst nematode.</title>
        <authorList>
            <person name="Cotton J.A."/>
            <person name="Lilley C.J."/>
            <person name="Jones L.M."/>
            <person name="Kikuchi T."/>
            <person name="Reid A.J."/>
            <person name="Thorpe P."/>
            <person name="Tsai I.J."/>
            <person name="Beasley H."/>
            <person name="Blok V."/>
            <person name="Cock P.J.A."/>
            <person name="Van den Akker S.E."/>
            <person name="Holroyd N."/>
            <person name="Hunt M."/>
            <person name="Mantelin S."/>
            <person name="Naghra H."/>
            <person name="Pain A."/>
            <person name="Palomares-Rius J.E."/>
            <person name="Zarowiecki M."/>
            <person name="Berriman M."/>
            <person name="Jones J.T."/>
            <person name="Urwin P.E."/>
        </authorList>
    </citation>
    <scope>NUCLEOTIDE SEQUENCE [LARGE SCALE GENOMIC DNA]</scope>
    <source>
        <strain evidence="1">Lindley</strain>
    </source>
</reference>
<dbReference type="WBParaSite" id="GPLIN_001553400">
    <property type="protein sequence ID" value="GPLIN_001553400"/>
    <property type="gene ID" value="GPLIN_001553400"/>
</dbReference>
<protein>
    <submittedName>
        <fullName evidence="2">Metalloenzyme domain-containing protein</fullName>
    </submittedName>
</protein>
<sequence>MKISLERLIKVPPGIPNIATLPKGENPYRNVLVQLGAIACSSDDPGHELCGAVTLGELDPILGINPQLEGIAVKTPLQALLSAARNLVKTLVEGEAKFELILCSDQMGDQISTGNYPSEDDQKKALEVWVGNCDKARQALAKTKKLVARKLAENIEQFACIGDRGPMADVIRAFKPVVLSSRVPSVW</sequence>
<dbReference type="AlphaFoldDB" id="A0A183CRM6"/>
<reference evidence="2" key="2">
    <citation type="submission" date="2016-06" db="UniProtKB">
        <authorList>
            <consortium name="WormBaseParasite"/>
        </authorList>
    </citation>
    <scope>IDENTIFICATION</scope>
</reference>
<proteinExistence type="predicted"/>
<evidence type="ECO:0000313" key="1">
    <source>
        <dbReference type="Proteomes" id="UP000050741"/>
    </source>
</evidence>
<accession>A0A183CRM6</accession>
<dbReference type="Proteomes" id="UP000050741">
    <property type="component" value="Unassembled WGS sequence"/>
</dbReference>
<organism evidence="1 2">
    <name type="scientific">Globodera pallida</name>
    <name type="common">Potato cyst nematode worm</name>
    <name type="synonym">Heterodera pallida</name>
    <dbReference type="NCBI Taxonomy" id="36090"/>
    <lineage>
        <taxon>Eukaryota</taxon>
        <taxon>Metazoa</taxon>
        <taxon>Ecdysozoa</taxon>
        <taxon>Nematoda</taxon>
        <taxon>Chromadorea</taxon>
        <taxon>Rhabditida</taxon>
        <taxon>Tylenchina</taxon>
        <taxon>Tylenchomorpha</taxon>
        <taxon>Tylenchoidea</taxon>
        <taxon>Heteroderidae</taxon>
        <taxon>Heteroderinae</taxon>
        <taxon>Globodera</taxon>
    </lineage>
</organism>
<keyword evidence="1" id="KW-1185">Reference proteome</keyword>
<name>A0A183CRM6_GLOPA</name>